<evidence type="ECO:0000256" key="2">
    <source>
        <dbReference type="ARBA" id="ARBA00010663"/>
    </source>
</evidence>
<reference evidence="9 10" key="1">
    <citation type="submission" date="2019-08" db="EMBL/GenBank/DDBJ databases">
        <title>Whole genome of Aphis craccivora.</title>
        <authorList>
            <person name="Voronova N.V."/>
            <person name="Shulinski R.S."/>
            <person name="Bandarenka Y.V."/>
            <person name="Zhorov D.G."/>
            <person name="Warner D."/>
        </authorList>
    </citation>
    <scope>NUCLEOTIDE SEQUENCE [LARGE SCALE GENOMIC DNA]</scope>
    <source>
        <strain evidence="9">180601</strain>
        <tissue evidence="9">Whole Body</tissue>
    </source>
</reference>
<dbReference type="OrthoDB" id="9894375at2759"/>
<evidence type="ECO:0000313" key="10">
    <source>
        <dbReference type="Proteomes" id="UP000478052"/>
    </source>
</evidence>
<keyword evidence="6 7" id="KW-0472">Membrane</keyword>
<evidence type="ECO:0000259" key="8">
    <source>
        <dbReference type="PROSITE" id="PS50262"/>
    </source>
</evidence>
<dbReference type="GO" id="GO:0005886">
    <property type="term" value="C:plasma membrane"/>
    <property type="evidence" value="ECO:0007669"/>
    <property type="project" value="UniProtKB-SubCell"/>
</dbReference>
<organism evidence="9 10">
    <name type="scientific">Aphis craccivora</name>
    <name type="common">Cowpea aphid</name>
    <dbReference type="NCBI Taxonomy" id="307492"/>
    <lineage>
        <taxon>Eukaryota</taxon>
        <taxon>Metazoa</taxon>
        <taxon>Ecdysozoa</taxon>
        <taxon>Arthropoda</taxon>
        <taxon>Hexapoda</taxon>
        <taxon>Insecta</taxon>
        <taxon>Pterygota</taxon>
        <taxon>Neoptera</taxon>
        <taxon>Paraneoptera</taxon>
        <taxon>Hemiptera</taxon>
        <taxon>Sternorrhyncha</taxon>
        <taxon>Aphidomorpha</taxon>
        <taxon>Aphidoidea</taxon>
        <taxon>Aphididae</taxon>
        <taxon>Aphidini</taxon>
        <taxon>Aphis</taxon>
        <taxon>Aphis</taxon>
    </lineage>
</organism>
<evidence type="ECO:0000313" key="9">
    <source>
        <dbReference type="EMBL" id="KAF0759720.1"/>
    </source>
</evidence>
<feature type="transmembrane region" description="Helical" evidence="7">
    <location>
        <begin position="59"/>
        <end position="89"/>
    </location>
</feature>
<keyword evidence="5 7" id="KW-1133">Transmembrane helix</keyword>
<evidence type="ECO:0000256" key="6">
    <source>
        <dbReference type="ARBA" id="ARBA00023136"/>
    </source>
</evidence>
<dbReference type="InterPro" id="IPR017452">
    <property type="entry name" value="GPCR_Rhodpsn_7TM"/>
</dbReference>
<evidence type="ECO:0000256" key="4">
    <source>
        <dbReference type="ARBA" id="ARBA00022692"/>
    </source>
</evidence>
<dbReference type="GO" id="GO:0004930">
    <property type="term" value="F:G protein-coupled receptor activity"/>
    <property type="evidence" value="ECO:0007669"/>
    <property type="project" value="InterPro"/>
</dbReference>
<gene>
    <name evidence="9" type="ORF">FWK35_00017897</name>
</gene>
<accession>A0A6G0YQD2</accession>
<protein>
    <submittedName>
        <fullName evidence="9">Trace amine-associated receptor 3-like</fullName>
    </submittedName>
</protein>
<comment type="similarity">
    <text evidence="2">Belongs to the G-protein coupled receptor 1 family.</text>
</comment>
<dbReference type="AlphaFoldDB" id="A0A6G0YQD2"/>
<evidence type="ECO:0000256" key="7">
    <source>
        <dbReference type="SAM" id="Phobius"/>
    </source>
</evidence>
<feature type="domain" description="G-protein coupled receptors family 1 profile" evidence="8">
    <location>
        <begin position="78"/>
        <end position="352"/>
    </location>
</feature>
<sequence>NRGQIKKKVTLLVIRRTSASAAKHAMETTNSVIDQCNYTEPVTNNTWEKDTLDNEYSHFLYITFTPMLILLCVFSIVFNVILLLSVLWIRRPLSPTLYISLSLAGTDLYTSFLLGLGHTFNSLLPVGFQVYLMDMCTILGLEALRLGAIVTTAGHLIMLAFNHYIGILRPLHYPATVTHGTVTVVLFFLWTLPPSFLFAYFHMIPCQAFQSPQCKLIDFLKESKFRSTFSAVLFAALTIMGIVYYHIFILVKKHQASRLLYKQSGSVHFNKPNQVRRQAESQQSKNEKALYTTLIIVGSVVVGWMPACLQYYLICTDCIIQPDWGSLTVKFYTYFATNCLVVLKSAVNSYIYAARMQEIQVAIRKMYCTLKQKLCGVDDEIDVIGFDQYKYSRSSAKSRRTVICRISVQHHKDENLTEINQDNIINDHELTNFSVCPKKNETPNMVTYL</sequence>
<proteinExistence type="inferred from homology"/>
<dbReference type="CDD" id="cd00637">
    <property type="entry name" value="7tm_classA_rhodopsin-like"/>
    <property type="match status" value="1"/>
</dbReference>
<dbReference type="PANTHER" id="PTHR22750">
    <property type="entry name" value="G-PROTEIN COUPLED RECEPTOR"/>
    <property type="match status" value="1"/>
</dbReference>
<comment type="caution">
    <text evidence="9">The sequence shown here is derived from an EMBL/GenBank/DDBJ whole genome shotgun (WGS) entry which is preliminary data.</text>
</comment>
<feature type="transmembrane region" description="Helical" evidence="7">
    <location>
        <begin position="289"/>
        <end position="313"/>
    </location>
</feature>
<dbReference type="Proteomes" id="UP000478052">
    <property type="component" value="Unassembled WGS sequence"/>
</dbReference>
<keyword evidence="3" id="KW-1003">Cell membrane</keyword>
<dbReference type="Gene3D" id="1.20.1070.10">
    <property type="entry name" value="Rhodopsin 7-helix transmembrane proteins"/>
    <property type="match status" value="1"/>
</dbReference>
<keyword evidence="4 7" id="KW-0812">Transmembrane</keyword>
<keyword evidence="9" id="KW-0675">Receptor</keyword>
<feature type="transmembrane region" description="Helical" evidence="7">
    <location>
        <begin position="138"/>
        <end position="161"/>
    </location>
</feature>
<evidence type="ECO:0000256" key="3">
    <source>
        <dbReference type="ARBA" id="ARBA00022475"/>
    </source>
</evidence>
<evidence type="ECO:0000256" key="5">
    <source>
        <dbReference type="ARBA" id="ARBA00022989"/>
    </source>
</evidence>
<dbReference type="InterPro" id="IPR000276">
    <property type="entry name" value="GPCR_Rhodpsn"/>
</dbReference>
<dbReference type="Pfam" id="PF00001">
    <property type="entry name" value="7tm_1"/>
    <property type="match status" value="1"/>
</dbReference>
<evidence type="ECO:0000256" key="1">
    <source>
        <dbReference type="ARBA" id="ARBA00004651"/>
    </source>
</evidence>
<feature type="transmembrane region" description="Helical" evidence="7">
    <location>
        <begin position="229"/>
        <end position="251"/>
    </location>
</feature>
<dbReference type="PROSITE" id="PS50262">
    <property type="entry name" value="G_PROTEIN_RECEP_F1_2"/>
    <property type="match status" value="1"/>
</dbReference>
<feature type="non-terminal residue" evidence="9">
    <location>
        <position position="1"/>
    </location>
</feature>
<dbReference type="EMBL" id="VUJU01002906">
    <property type="protein sequence ID" value="KAF0759720.1"/>
    <property type="molecule type" value="Genomic_DNA"/>
</dbReference>
<name>A0A6G0YQD2_APHCR</name>
<keyword evidence="10" id="KW-1185">Reference proteome</keyword>
<dbReference type="SUPFAM" id="SSF81321">
    <property type="entry name" value="Family A G protein-coupled receptor-like"/>
    <property type="match status" value="1"/>
</dbReference>
<feature type="transmembrane region" description="Helical" evidence="7">
    <location>
        <begin position="173"/>
        <end position="192"/>
    </location>
</feature>
<comment type="subcellular location">
    <subcellularLocation>
        <location evidence="1">Cell membrane</location>
        <topology evidence="1">Multi-pass membrane protein</topology>
    </subcellularLocation>
</comment>